<organism evidence="4 5">
    <name type="scientific">Aspergillus sclerotialis</name>
    <dbReference type="NCBI Taxonomy" id="2070753"/>
    <lineage>
        <taxon>Eukaryota</taxon>
        <taxon>Fungi</taxon>
        <taxon>Dikarya</taxon>
        <taxon>Ascomycota</taxon>
        <taxon>Pezizomycotina</taxon>
        <taxon>Eurotiomycetes</taxon>
        <taxon>Eurotiomycetidae</taxon>
        <taxon>Eurotiales</taxon>
        <taxon>Aspergillaceae</taxon>
        <taxon>Aspergillus</taxon>
        <taxon>Aspergillus subgen. Polypaecilum</taxon>
    </lineage>
</organism>
<evidence type="ECO:0000313" key="5">
    <source>
        <dbReference type="Proteomes" id="UP000266188"/>
    </source>
</evidence>
<dbReference type="PANTHER" id="PTHR42748:SF7">
    <property type="entry name" value="NMRA LIKE REDOX SENSOR 1-RELATED"/>
    <property type="match status" value="1"/>
</dbReference>
<dbReference type="InterPro" id="IPR051164">
    <property type="entry name" value="NmrA-like_oxidored"/>
</dbReference>
<dbReference type="STRING" id="2070753.A0A3A2Z214"/>
<sequence length="112" mass="12504">MVYSSVDRGGDKSANNPTRVPHFIYKHEIEQHLMDRAKGTDMAWTILRPTAFFENLTPDYFGKVFTTAWQMSLKGKPLQLIATSDIGFFAAEAFTRPEAFSGKAVSLAGDEL</sequence>
<dbReference type="InterPro" id="IPR008030">
    <property type="entry name" value="NmrA-like"/>
</dbReference>
<dbReference type="InterPro" id="IPR036291">
    <property type="entry name" value="NAD(P)-bd_dom_sf"/>
</dbReference>
<name>A0A3A2Z214_9EURO</name>
<evidence type="ECO:0000256" key="2">
    <source>
        <dbReference type="ARBA" id="ARBA00022857"/>
    </source>
</evidence>
<comment type="caution">
    <text evidence="4">The sequence shown here is derived from an EMBL/GenBank/DDBJ whole genome shotgun (WGS) entry which is preliminary data.</text>
</comment>
<accession>A0A3A2Z214</accession>
<gene>
    <name evidence="4" type="ORF">PHISCL_10873</name>
</gene>
<dbReference type="PANTHER" id="PTHR42748">
    <property type="entry name" value="NITROGEN METABOLITE REPRESSION PROTEIN NMRA FAMILY MEMBER"/>
    <property type="match status" value="1"/>
</dbReference>
<feature type="domain" description="NmrA-like" evidence="3">
    <location>
        <begin position="2"/>
        <end position="112"/>
    </location>
</feature>
<reference evidence="5" key="1">
    <citation type="submission" date="2017-02" db="EMBL/GenBank/DDBJ databases">
        <authorList>
            <person name="Tafer H."/>
            <person name="Lopandic K."/>
        </authorList>
    </citation>
    <scope>NUCLEOTIDE SEQUENCE [LARGE SCALE GENOMIC DNA]</scope>
    <source>
        <strain evidence="5">CBS 366.77</strain>
    </source>
</reference>
<dbReference type="AlphaFoldDB" id="A0A3A2Z214"/>
<dbReference type="Gene3D" id="3.90.25.10">
    <property type="entry name" value="UDP-galactose 4-epimerase, domain 1"/>
    <property type="match status" value="1"/>
</dbReference>
<dbReference type="OrthoDB" id="9997102at2759"/>
<dbReference type="Gene3D" id="3.40.50.720">
    <property type="entry name" value="NAD(P)-binding Rossmann-like Domain"/>
    <property type="match status" value="1"/>
</dbReference>
<dbReference type="Proteomes" id="UP000266188">
    <property type="component" value="Unassembled WGS sequence"/>
</dbReference>
<keyword evidence="5" id="KW-1185">Reference proteome</keyword>
<evidence type="ECO:0000256" key="1">
    <source>
        <dbReference type="ARBA" id="ARBA00006328"/>
    </source>
</evidence>
<evidence type="ECO:0000259" key="3">
    <source>
        <dbReference type="Pfam" id="PF05368"/>
    </source>
</evidence>
<dbReference type="GO" id="GO:0005634">
    <property type="term" value="C:nucleus"/>
    <property type="evidence" value="ECO:0007669"/>
    <property type="project" value="TreeGrafter"/>
</dbReference>
<proteinExistence type="inferred from homology"/>
<comment type="similarity">
    <text evidence="1">Belongs to the NmrA-type oxidoreductase family.</text>
</comment>
<feature type="non-terminal residue" evidence="4">
    <location>
        <position position="112"/>
    </location>
</feature>
<dbReference type="SUPFAM" id="SSF51735">
    <property type="entry name" value="NAD(P)-binding Rossmann-fold domains"/>
    <property type="match status" value="1"/>
</dbReference>
<protein>
    <submittedName>
        <fullName evidence="4">Nucleoside-diphosphate-sugar epimerase family protein</fullName>
    </submittedName>
</protein>
<dbReference type="EMBL" id="MVGC01002667">
    <property type="protein sequence ID" value="RJE16790.1"/>
    <property type="molecule type" value="Genomic_DNA"/>
</dbReference>
<dbReference type="Pfam" id="PF05368">
    <property type="entry name" value="NmrA"/>
    <property type="match status" value="1"/>
</dbReference>
<keyword evidence="2" id="KW-0521">NADP</keyword>
<evidence type="ECO:0000313" key="4">
    <source>
        <dbReference type="EMBL" id="RJE16790.1"/>
    </source>
</evidence>